<proteinExistence type="inferred from homology"/>
<dbReference type="SUPFAM" id="SSF54076">
    <property type="entry name" value="RNase A-like"/>
    <property type="match status" value="1"/>
</dbReference>
<dbReference type="GO" id="GO:0003676">
    <property type="term" value="F:nucleic acid binding"/>
    <property type="evidence" value="ECO:0007669"/>
    <property type="project" value="InterPro"/>
</dbReference>
<evidence type="ECO:0000256" key="3">
    <source>
        <dbReference type="ARBA" id="ARBA00022525"/>
    </source>
</evidence>
<keyword evidence="8" id="KW-1185">Reference proteome</keyword>
<dbReference type="RefSeq" id="XP_051032830.1">
    <property type="nucleotide sequence ID" value="XM_051176873.1"/>
</dbReference>
<dbReference type="CDD" id="cd00163">
    <property type="entry name" value="RNase_A"/>
    <property type="match status" value="1"/>
</dbReference>
<evidence type="ECO:0000256" key="4">
    <source>
        <dbReference type="ARBA" id="ARBA00022729"/>
    </source>
</evidence>
<feature type="signal peptide" evidence="5">
    <location>
        <begin position="1"/>
        <end position="19"/>
    </location>
</feature>
<feature type="chain" id="PRO_5043807255" evidence="5">
    <location>
        <begin position="20"/>
        <end position="145"/>
    </location>
</feature>
<dbReference type="PRINTS" id="PR00794">
    <property type="entry name" value="RIBONUCLEASE"/>
</dbReference>
<keyword evidence="4 5" id="KW-0732">Signal</keyword>
<sequence>MVLMVVVFLLLLFWENELSEDVVLTSLEHLHVDYPQNTIPLRYCNYMIQQRVIRGPGHTCKKLHVFIHERPQKINSICTSSKKATCENYTDIFCFQSETRFRLTVCQLIDGTRYPACRYQVSPIEGFVLVTCDDLGPVNFQGYVQ</sequence>
<dbReference type="KEGG" id="prob:127216249"/>
<dbReference type="InterPro" id="IPR001427">
    <property type="entry name" value="RNaseA"/>
</dbReference>
<dbReference type="GO" id="GO:0005576">
    <property type="term" value="C:extracellular region"/>
    <property type="evidence" value="ECO:0007669"/>
    <property type="project" value="UniProtKB-SubCell"/>
</dbReference>
<name>A0AAU9YUN7_PHORO</name>
<organism evidence="7 8">
    <name type="scientific">Phodopus roborovskii</name>
    <name type="common">Roborovski's desert hamster</name>
    <name type="synonym">Cricetulus roborovskii</name>
    <dbReference type="NCBI Taxonomy" id="109678"/>
    <lineage>
        <taxon>Eukaryota</taxon>
        <taxon>Metazoa</taxon>
        <taxon>Chordata</taxon>
        <taxon>Craniata</taxon>
        <taxon>Vertebrata</taxon>
        <taxon>Euteleostomi</taxon>
        <taxon>Mammalia</taxon>
        <taxon>Eutheria</taxon>
        <taxon>Euarchontoglires</taxon>
        <taxon>Glires</taxon>
        <taxon>Rodentia</taxon>
        <taxon>Myomorpha</taxon>
        <taxon>Muroidea</taxon>
        <taxon>Cricetidae</taxon>
        <taxon>Cricetinae</taxon>
        <taxon>Phodopus</taxon>
    </lineage>
</organism>
<dbReference type="Gene3D" id="3.10.130.10">
    <property type="entry name" value="Ribonuclease A-like domain"/>
    <property type="match status" value="1"/>
</dbReference>
<evidence type="ECO:0000313" key="7">
    <source>
        <dbReference type="EMBL" id="CAH6778993.1"/>
    </source>
</evidence>
<dbReference type="GeneID" id="127216249"/>
<dbReference type="InterPro" id="IPR036816">
    <property type="entry name" value="RNaseA-like_dom_sf"/>
</dbReference>
<dbReference type="Pfam" id="PF00074">
    <property type="entry name" value="RnaseA"/>
    <property type="match status" value="1"/>
</dbReference>
<evidence type="ECO:0000313" key="8">
    <source>
        <dbReference type="Proteomes" id="UP001152836"/>
    </source>
</evidence>
<dbReference type="CTD" id="493901"/>
<reference evidence="7" key="1">
    <citation type="submission" date="2022-06" db="EMBL/GenBank/DDBJ databases">
        <authorList>
            <person name="Andreotti S."/>
            <person name="Wyler E."/>
        </authorList>
    </citation>
    <scope>NUCLEOTIDE SEQUENCE</scope>
</reference>
<dbReference type="PANTHER" id="PTHR11437">
    <property type="entry name" value="RIBONUCLEASE"/>
    <property type="match status" value="1"/>
</dbReference>
<comment type="subcellular location">
    <subcellularLocation>
        <location evidence="1">Secreted</location>
    </subcellularLocation>
</comment>
<dbReference type="EMBL" id="CALSGD010000522">
    <property type="protein sequence ID" value="CAH6778993.1"/>
    <property type="molecule type" value="Genomic_DNA"/>
</dbReference>
<dbReference type="GO" id="GO:0050830">
    <property type="term" value="P:defense response to Gram-positive bacterium"/>
    <property type="evidence" value="ECO:0007669"/>
    <property type="project" value="TreeGrafter"/>
</dbReference>
<feature type="domain" description="Ribonuclease A-domain" evidence="6">
    <location>
        <begin position="20"/>
        <end position="144"/>
    </location>
</feature>
<dbReference type="SMART" id="SM00092">
    <property type="entry name" value="RNAse_Pc"/>
    <property type="match status" value="1"/>
</dbReference>
<dbReference type="GO" id="GO:0004540">
    <property type="term" value="F:RNA nuclease activity"/>
    <property type="evidence" value="ECO:0007669"/>
    <property type="project" value="TreeGrafter"/>
</dbReference>
<accession>A0AAU9YUN7</accession>
<evidence type="ECO:0000256" key="1">
    <source>
        <dbReference type="ARBA" id="ARBA00004613"/>
    </source>
</evidence>
<comment type="similarity">
    <text evidence="2">Belongs to the pancreatic ribonuclease family.</text>
</comment>
<dbReference type="InterPro" id="IPR023412">
    <property type="entry name" value="RNaseA_domain"/>
</dbReference>
<comment type="caution">
    <text evidence="7">The sequence shown here is derived from an EMBL/GenBank/DDBJ whole genome shotgun (WGS) entry which is preliminary data.</text>
</comment>
<evidence type="ECO:0000256" key="5">
    <source>
        <dbReference type="SAM" id="SignalP"/>
    </source>
</evidence>
<evidence type="ECO:0000256" key="2">
    <source>
        <dbReference type="ARBA" id="ARBA00005600"/>
    </source>
</evidence>
<dbReference type="Proteomes" id="UP001152836">
    <property type="component" value="Unassembled WGS sequence"/>
</dbReference>
<evidence type="ECO:0000259" key="6">
    <source>
        <dbReference type="SMART" id="SM00092"/>
    </source>
</evidence>
<dbReference type="PANTHER" id="PTHR11437:SF20">
    <property type="entry name" value="INACTIVE RIBONUCLEASE-LIKE PROTEIN 12-RELATED"/>
    <property type="match status" value="1"/>
</dbReference>
<protein>
    <submittedName>
        <fullName evidence="7">Rnase12 protein</fullName>
    </submittedName>
</protein>
<keyword evidence="3" id="KW-0964">Secreted</keyword>
<dbReference type="FunFam" id="3.10.130.10:FF:000002">
    <property type="entry name" value="Inactive ribonuclease-like protein 10"/>
    <property type="match status" value="1"/>
</dbReference>
<gene>
    <name evidence="7" type="primary">Rnase12</name>
    <name evidence="7" type="ORF">PHOROB_LOCUS2635</name>
</gene>
<dbReference type="AlphaFoldDB" id="A0AAU9YUN7"/>